<comment type="subcellular location">
    <subcellularLocation>
        <location evidence="1">Membrane</location>
        <topology evidence="1">Single-pass type I membrane protein</topology>
    </subcellularLocation>
</comment>
<gene>
    <name evidence="11" type="ORF">AGOR_G00244310</name>
</gene>
<name>A0A8T3CDM1_9TELE</name>
<keyword evidence="7" id="KW-0325">Glycoprotein</keyword>
<evidence type="ECO:0000313" key="12">
    <source>
        <dbReference type="Proteomes" id="UP000829720"/>
    </source>
</evidence>
<dbReference type="PANTHER" id="PTHR23037:SF27">
    <property type="entry name" value="INTERLEUKIN-7 RECEPTOR SUBUNIT ALPHA"/>
    <property type="match status" value="1"/>
</dbReference>
<dbReference type="GO" id="GO:0004896">
    <property type="term" value="F:cytokine receptor activity"/>
    <property type="evidence" value="ECO:0007669"/>
    <property type="project" value="TreeGrafter"/>
</dbReference>
<evidence type="ECO:0000256" key="4">
    <source>
        <dbReference type="ARBA" id="ARBA00022989"/>
    </source>
</evidence>
<dbReference type="PROSITE" id="PS50853">
    <property type="entry name" value="FN3"/>
    <property type="match status" value="1"/>
</dbReference>
<dbReference type="OrthoDB" id="8611929at2759"/>
<evidence type="ECO:0000256" key="5">
    <source>
        <dbReference type="ARBA" id="ARBA00023136"/>
    </source>
</evidence>
<keyword evidence="12" id="KW-1185">Reference proteome</keyword>
<dbReference type="GO" id="GO:0030097">
    <property type="term" value="P:hemopoiesis"/>
    <property type="evidence" value="ECO:0007669"/>
    <property type="project" value="TreeGrafter"/>
</dbReference>
<evidence type="ECO:0000256" key="3">
    <source>
        <dbReference type="ARBA" id="ARBA00022729"/>
    </source>
</evidence>
<evidence type="ECO:0000256" key="9">
    <source>
        <dbReference type="SAM" id="Phobius"/>
    </source>
</evidence>
<evidence type="ECO:0000256" key="7">
    <source>
        <dbReference type="ARBA" id="ARBA00023180"/>
    </source>
</evidence>
<dbReference type="GO" id="GO:0009897">
    <property type="term" value="C:external side of plasma membrane"/>
    <property type="evidence" value="ECO:0007669"/>
    <property type="project" value="TreeGrafter"/>
</dbReference>
<dbReference type="PANTHER" id="PTHR23037">
    <property type="entry name" value="CYTOKINE RECEPTOR"/>
    <property type="match status" value="1"/>
</dbReference>
<keyword evidence="2 9" id="KW-0812">Transmembrane</keyword>
<keyword evidence="5 9" id="KW-0472">Membrane</keyword>
<accession>A0A8T3CDM1</accession>
<dbReference type="InterPro" id="IPR013783">
    <property type="entry name" value="Ig-like_fold"/>
</dbReference>
<dbReference type="Proteomes" id="UP000829720">
    <property type="component" value="Unassembled WGS sequence"/>
</dbReference>
<evidence type="ECO:0000256" key="1">
    <source>
        <dbReference type="ARBA" id="ARBA00004479"/>
    </source>
</evidence>
<evidence type="ECO:0000313" key="11">
    <source>
        <dbReference type="EMBL" id="KAI1881907.1"/>
    </source>
</evidence>
<reference evidence="11" key="1">
    <citation type="submission" date="2021-01" db="EMBL/GenBank/DDBJ databases">
        <authorList>
            <person name="Zahm M."/>
            <person name="Roques C."/>
            <person name="Cabau C."/>
            <person name="Klopp C."/>
            <person name="Donnadieu C."/>
            <person name="Jouanno E."/>
            <person name="Lampietro C."/>
            <person name="Louis A."/>
            <person name="Herpin A."/>
            <person name="Echchiki A."/>
            <person name="Berthelot C."/>
            <person name="Parey E."/>
            <person name="Roest-Crollius H."/>
            <person name="Braasch I."/>
            <person name="Postlethwait J."/>
            <person name="Bobe J."/>
            <person name="Montfort J."/>
            <person name="Bouchez O."/>
            <person name="Begum T."/>
            <person name="Mejri S."/>
            <person name="Adams A."/>
            <person name="Chen W.-J."/>
            <person name="Guiguen Y."/>
        </authorList>
    </citation>
    <scope>NUCLEOTIDE SEQUENCE</scope>
    <source>
        <tissue evidence="11">Blood</tissue>
    </source>
</reference>
<proteinExistence type="predicted"/>
<evidence type="ECO:0000259" key="10">
    <source>
        <dbReference type="PROSITE" id="PS50853"/>
    </source>
</evidence>
<protein>
    <recommendedName>
        <fullName evidence="10">Fibronectin type-III domain-containing protein</fullName>
    </recommendedName>
</protein>
<dbReference type="EMBL" id="JAERUA010000025">
    <property type="protein sequence ID" value="KAI1881907.1"/>
    <property type="molecule type" value="Genomic_DNA"/>
</dbReference>
<feature type="domain" description="Fibronectin type-III" evidence="10">
    <location>
        <begin position="155"/>
        <end position="256"/>
    </location>
</feature>
<dbReference type="GO" id="GO:0046427">
    <property type="term" value="P:positive regulation of receptor signaling pathway via JAK-STAT"/>
    <property type="evidence" value="ECO:0007669"/>
    <property type="project" value="TreeGrafter"/>
</dbReference>
<feature type="transmembrane region" description="Helical" evidence="9">
    <location>
        <begin position="263"/>
        <end position="287"/>
    </location>
</feature>
<dbReference type="InterPro" id="IPR036116">
    <property type="entry name" value="FN3_sf"/>
</dbReference>
<dbReference type="CDD" id="cd00063">
    <property type="entry name" value="FN3"/>
    <property type="match status" value="1"/>
</dbReference>
<dbReference type="InterPro" id="IPR003961">
    <property type="entry name" value="FN3_dom"/>
</dbReference>
<feature type="compositionally biased region" description="Polar residues" evidence="8">
    <location>
        <begin position="402"/>
        <end position="413"/>
    </location>
</feature>
<evidence type="ECO:0000256" key="2">
    <source>
        <dbReference type="ARBA" id="ARBA00022692"/>
    </source>
</evidence>
<keyword evidence="3" id="KW-0732">Signal</keyword>
<evidence type="ECO:0000256" key="8">
    <source>
        <dbReference type="SAM" id="MobiDB-lite"/>
    </source>
</evidence>
<evidence type="ECO:0000256" key="6">
    <source>
        <dbReference type="ARBA" id="ARBA00023170"/>
    </source>
</evidence>
<sequence length="440" mass="49379">MSSWVLRSTAALSLSDSAEPWRIVSLHTRAPVSREQQRAVGGMVTWLWALVLPLTAYAQSGGGDGEPNVHCSSHLSLKTQIRNILTCQLDPDDAEDVVNITLCHSEKTCRTRTDDLVGNSFTFKDLDDLKTYDLTIHFTGGETFKKQYMLRQIIRPSPPWIVNAVYLQREGRAQIQIGTSYQGDYLDGHLRFQLNITDDNNDKKIQTVMLTNVTIEGSYLKMNTNYHVQVRAEPHGYFTGSWSEWSPSVSFSTWAVKEPDATLLIYTLIAAVLILLLISAIVTLRWYKVIKSSIWPSIPNPKNTLLQMYKPNKGWPISFNPEVFRDGIIHRVDRMEDKTIAPEFLGAQSTCERRGWSPKQEDSSTTLWSLVNSHEECSLIPVSNQREGAQGVLGTQTSGLLNGSESFHGSSDSGPKGLAISQTGRREEPYITMSSFFKTQ</sequence>
<organism evidence="11 12">
    <name type="scientific">Albula goreensis</name>
    <dbReference type="NCBI Taxonomy" id="1534307"/>
    <lineage>
        <taxon>Eukaryota</taxon>
        <taxon>Metazoa</taxon>
        <taxon>Chordata</taxon>
        <taxon>Craniata</taxon>
        <taxon>Vertebrata</taxon>
        <taxon>Euteleostomi</taxon>
        <taxon>Actinopterygii</taxon>
        <taxon>Neopterygii</taxon>
        <taxon>Teleostei</taxon>
        <taxon>Albuliformes</taxon>
        <taxon>Albulidae</taxon>
        <taxon>Albula</taxon>
    </lineage>
</organism>
<dbReference type="AlphaFoldDB" id="A0A8T3CDM1"/>
<keyword evidence="6" id="KW-0675">Receptor</keyword>
<dbReference type="Gene3D" id="2.60.40.10">
    <property type="entry name" value="Immunoglobulins"/>
    <property type="match status" value="1"/>
</dbReference>
<feature type="region of interest" description="Disordered" evidence="8">
    <location>
        <begin position="402"/>
        <end position="425"/>
    </location>
</feature>
<keyword evidence="4 9" id="KW-1133">Transmembrane helix</keyword>
<comment type="caution">
    <text evidence="11">The sequence shown here is derived from an EMBL/GenBank/DDBJ whole genome shotgun (WGS) entry which is preliminary data.</text>
</comment>
<dbReference type="SUPFAM" id="SSF49265">
    <property type="entry name" value="Fibronectin type III"/>
    <property type="match status" value="1"/>
</dbReference>